<organism evidence="1">
    <name type="scientific">Rhizophora mucronata</name>
    <name type="common">Asiatic mangrove</name>
    <dbReference type="NCBI Taxonomy" id="61149"/>
    <lineage>
        <taxon>Eukaryota</taxon>
        <taxon>Viridiplantae</taxon>
        <taxon>Streptophyta</taxon>
        <taxon>Embryophyta</taxon>
        <taxon>Tracheophyta</taxon>
        <taxon>Spermatophyta</taxon>
        <taxon>Magnoliopsida</taxon>
        <taxon>eudicotyledons</taxon>
        <taxon>Gunneridae</taxon>
        <taxon>Pentapetalae</taxon>
        <taxon>rosids</taxon>
        <taxon>fabids</taxon>
        <taxon>Malpighiales</taxon>
        <taxon>Rhizophoraceae</taxon>
        <taxon>Rhizophora</taxon>
    </lineage>
</organism>
<name>A0A2P2Q753_RHIMU</name>
<proteinExistence type="predicted"/>
<dbReference type="AlphaFoldDB" id="A0A2P2Q753"/>
<protein>
    <submittedName>
        <fullName evidence="1">Uncharacterized protein</fullName>
    </submittedName>
</protein>
<accession>A0A2P2Q753</accession>
<reference evidence="1" key="1">
    <citation type="submission" date="2018-02" db="EMBL/GenBank/DDBJ databases">
        <title>Rhizophora mucronata_Transcriptome.</title>
        <authorList>
            <person name="Meera S.P."/>
            <person name="Sreeshan A."/>
            <person name="Augustine A."/>
        </authorList>
    </citation>
    <scope>NUCLEOTIDE SEQUENCE</scope>
    <source>
        <tissue evidence="1">Leaf</tissue>
    </source>
</reference>
<dbReference type="EMBL" id="GGEC01082296">
    <property type="protein sequence ID" value="MBX62780.1"/>
    <property type="molecule type" value="Transcribed_RNA"/>
</dbReference>
<sequence length="101" mass="11053">MAKMPKSNNGSSSSWSALLSPEWSLLLEITTSLSNKSWLLSGAPFCSVFLWHNVGSLFLFHIKNPINPNNNIPAPTEMPIRGALKLSPLPISEAANLTYRS</sequence>
<evidence type="ECO:0000313" key="1">
    <source>
        <dbReference type="EMBL" id="MBX62780.1"/>
    </source>
</evidence>